<keyword evidence="2" id="KW-1185">Reference proteome</keyword>
<protein>
    <submittedName>
        <fullName evidence="1">Uncharacterized protein</fullName>
    </submittedName>
</protein>
<evidence type="ECO:0000313" key="1">
    <source>
        <dbReference type="EMBL" id="KAF9515618.1"/>
    </source>
</evidence>
<organism evidence="1 2">
    <name type="scientific">Hydnum rufescens UP504</name>
    <dbReference type="NCBI Taxonomy" id="1448309"/>
    <lineage>
        <taxon>Eukaryota</taxon>
        <taxon>Fungi</taxon>
        <taxon>Dikarya</taxon>
        <taxon>Basidiomycota</taxon>
        <taxon>Agaricomycotina</taxon>
        <taxon>Agaricomycetes</taxon>
        <taxon>Cantharellales</taxon>
        <taxon>Hydnaceae</taxon>
        <taxon>Hydnum</taxon>
    </lineage>
</organism>
<dbReference type="InterPro" id="IPR011989">
    <property type="entry name" value="ARM-like"/>
</dbReference>
<dbReference type="InterPro" id="IPR016024">
    <property type="entry name" value="ARM-type_fold"/>
</dbReference>
<dbReference type="SUPFAM" id="SSF48371">
    <property type="entry name" value="ARM repeat"/>
    <property type="match status" value="1"/>
</dbReference>
<evidence type="ECO:0000313" key="2">
    <source>
        <dbReference type="Proteomes" id="UP000886523"/>
    </source>
</evidence>
<sequence length="334" mass="37448">MTSVYSASVSFDGVYTNPGLRTESVGKKFVRAIPQYIDYMKRGDYSNDSDLQGILPLVANVVRFQEELQELIRVDILSVLVRIFRDQHRLAPLTRGNFHAVLLRFCSHNPASREYFLKSDALLCVRDMLMRKWVSGPILLVALSVLQQSESATELYNQVISCGVLVPLARRLASTNFDNKHMAGVLDIFRSMVMLGKGEHLLERRILSYLAQSFNHPFSHTSFGVCGTIFTFLCALGDDAMKDVVNAGALPGLCRLAHHDSYDGSEGSEYERYEDLLVKIAGIDASCAAKVAKARRHYYRGFKVQTLDAPRPTIWGKAQTIMNRHSRLGITPIL</sequence>
<dbReference type="Gene3D" id="1.25.10.10">
    <property type="entry name" value="Leucine-rich Repeat Variant"/>
    <property type="match status" value="1"/>
</dbReference>
<name>A0A9P6DYF2_9AGAM</name>
<dbReference type="Proteomes" id="UP000886523">
    <property type="component" value="Unassembled WGS sequence"/>
</dbReference>
<gene>
    <name evidence="1" type="ORF">BS47DRAFT_1341784</name>
</gene>
<dbReference type="EMBL" id="MU128948">
    <property type="protein sequence ID" value="KAF9515618.1"/>
    <property type="molecule type" value="Genomic_DNA"/>
</dbReference>
<reference evidence="1" key="1">
    <citation type="journal article" date="2020" name="Nat. Commun.">
        <title>Large-scale genome sequencing of mycorrhizal fungi provides insights into the early evolution of symbiotic traits.</title>
        <authorList>
            <person name="Miyauchi S."/>
            <person name="Kiss E."/>
            <person name="Kuo A."/>
            <person name="Drula E."/>
            <person name="Kohler A."/>
            <person name="Sanchez-Garcia M."/>
            <person name="Morin E."/>
            <person name="Andreopoulos B."/>
            <person name="Barry K.W."/>
            <person name="Bonito G."/>
            <person name="Buee M."/>
            <person name="Carver A."/>
            <person name="Chen C."/>
            <person name="Cichocki N."/>
            <person name="Clum A."/>
            <person name="Culley D."/>
            <person name="Crous P.W."/>
            <person name="Fauchery L."/>
            <person name="Girlanda M."/>
            <person name="Hayes R.D."/>
            <person name="Keri Z."/>
            <person name="LaButti K."/>
            <person name="Lipzen A."/>
            <person name="Lombard V."/>
            <person name="Magnuson J."/>
            <person name="Maillard F."/>
            <person name="Murat C."/>
            <person name="Nolan M."/>
            <person name="Ohm R.A."/>
            <person name="Pangilinan J."/>
            <person name="Pereira M.F."/>
            <person name="Perotto S."/>
            <person name="Peter M."/>
            <person name="Pfister S."/>
            <person name="Riley R."/>
            <person name="Sitrit Y."/>
            <person name="Stielow J.B."/>
            <person name="Szollosi G."/>
            <person name="Zifcakova L."/>
            <person name="Stursova M."/>
            <person name="Spatafora J.W."/>
            <person name="Tedersoo L."/>
            <person name="Vaario L.M."/>
            <person name="Yamada A."/>
            <person name="Yan M."/>
            <person name="Wang P."/>
            <person name="Xu J."/>
            <person name="Bruns T."/>
            <person name="Baldrian P."/>
            <person name="Vilgalys R."/>
            <person name="Dunand C."/>
            <person name="Henrissat B."/>
            <person name="Grigoriev I.V."/>
            <person name="Hibbett D."/>
            <person name="Nagy L.G."/>
            <person name="Martin F.M."/>
        </authorList>
    </citation>
    <scope>NUCLEOTIDE SEQUENCE</scope>
    <source>
        <strain evidence="1">UP504</strain>
    </source>
</reference>
<proteinExistence type="predicted"/>
<accession>A0A9P6DYF2</accession>
<comment type="caution">
    <text evidence="1">The sequence shown here is derived from an EMBL/GenBank/DDBJ whole genome shotgun (WGS) entry which is preliminary data.</text>
</comment>
<dbReference type="AlphaFoldDB" id="A0A9P6DYF2"/>